<name>A0A915LAQ7_ROMCU</name>
<sequence>MAKATLIDVGDMNVLQGAPSSHIRHQHFQLEAMLQPLLAIERAHTPDDLLVQIMAPMRPIFEMCRNQLTRQSPQLEWCPKGRRFDWIQTKAFYFLVDDPVEYFQSKIGGLFDEFFFLDGFHGQQFIDGRE</sequence>
<evidence type="ECO:0000313" key="2">
    <source>
        <dbReference type="WBParaSite" id="nRc.2.0.1.t48169-RA"/>
    </source>
</evidence>
<evidence type="ECO:0000313" key="1">
    <source>
        <dbReference type="Proteomes" id="UP000887565"/>
    </source>
</evidence>
<dbReference type="WBParaSite" id="nRc.2.0.1.t48169-RA">
    <property type="protein sequence ID" value="nRc.2.0.1.t48169-RA"/>
    <property type="gene ID" value="nRc.2.0.1.g48169"/>
</dbReference>
<reference evidence="2" key="1">
    <citation type="submission" date="2022-11" db="UniProtKB">
        <authorList>
            <consortium name="WormBaseParasite"/>
        </authorList>
    </citation>
    <scope>IDENTIFICATION</scope>
</reference>
<proteinExistence type="predicted"/>
<dbReference type="AlphaFoldDB" id="A0A915LAQ7"/>
<dbReference type="Proteomes" id="UP000887565">
    <property type="component" value="Unplaced"/>
</dbReference>
<keyword evidence="1" id="KW-1185">Reference proteome</keyword>
<protein>
    <submittedName>
        <fullName evidence="2">Uncharacterized protein</fullName>
    </submittedName>
</protein>
<organism evidence="1 2">
    <name type="scientific">Romanomermis culicivorax</name>
    <name type="common">Nematode worm</name>
    <dbReference type="NCBI Taxonomy" id="13658"/>
    <lineage>
        <taxon>Eukaryota</taxon>
        <taxon>Metazoa</taxon>
        <taxon>Ecdysozoa</taxon>
        <taxon>Nematoda</taxon>
        <taxon>Enoplea</taxon>
        <taxon>Dorylaimia</taxon>
        <taxon>Mermithida</taxon>
        <taxon>Mermithoidea</taxon>
        <taxon>Mermithidae</taxon>
        <taxon>Romanomermis</taxon>
    </lineage>
</organism>
<accession>A0A915LAQ7</accession>